<dbReference type="Pfam" id="PF12833">
    <property type="entry name" value="HTH_18"/>
    <property type="match status" value="1"/>
</dbReference>
<dbReference type="Pfam" id="PF06445">
    <property type="entry name" value="GyrI-like"/>
    <property type="match status" value="1"/>
</dbReference>
<dbReference type="GO" id="GO:0003700">
    <property type="term" value="F:DNA-binding transcription factor activity"/>
    <property type="evidence" value="ECO:0007669"/>
    <property type="project" value="InterPro"/>
</dbReference>
<sequence length="287" mass="34151">MDYIDHIQMAIVYIEDNLKNKINLTDCAKVSGYSDYHFLRIFKESTGITPGKYIKRRRISEVAKLIMIDHSYMFKAAYEYGFNSYENFLRAFKNEHHVTPIEYKLNDNSLHLYNKIDLYKLRDERNNLSPKPRIIQLAPIHLYGYLHKSSFKTSLKDVPTFWNRYNCGRLGEKLLPQADNTRRYDYGVAIVNHENESFEYFIGVESCENIPNTDHITLPAGTYVSFTTPTADSFTFVDTIHRTWKYINEWFRTSDYIKLKGYEFERYCEKSYTYSEEILIPVKKKER</sequence>
<protein>
    <submittedName>
        <fullName evidence="5">AraC family transcriptional regulator</fullName>
    </submittedName>
</protein>
<dbReference type="SMART" id="SM00342">
    <property type="entry name" value="HTH_ARAC"/>
    <property type="match status" value="1"/>
</dbReference>
<reference evidence="5" key="2">
    <citation type="submission" date="2021-04" db="EMBL/GenBank/DDBJ databases">
        <authorList>
            <person name="Dong X."/>
        </authorList>
    </citation>
    <scope>NUCLEOTIDE SEQUENCE</scope>
    <source>
        <strain evidence="5">ZWT</strain>
    </source>
</reference>
<keyword evidence="6" id="KW-1185">Reference proteome</keyword>
<dbReference type="InterPro" id="IPR018060">
    <property type="entry name" value="HTH_AraC"/>
</dbReference>
<comment type="caution">
    <text evidence="5">The sequence shown here is derived from an EMBL/GenBank/DDBJ whole genome shotgun (WGS) entry which is preliminary data.</text>
</comment>
<evidence type="ECO:0000313" key="5">
    <source>
        <dbReference type="EMBL" id="MCM1991444.1"/>
    </source>
</evidence>
<proteinExistence type="predicted"/>
<name>A0A9J6P5B7_9CLOT</name>
<keyword evidence="1" id="KW-0805">Transcription regulation</keyword>
<dbReference type="Gene3D" id="1.10.10.60">
    <property type="entry name" value="Homeodomain-like"/>
    <property type="match status" value="2"/>
</dbReference>
<keyword evidence="3" id="KW-0804">Transcription</keyword>
<dbReference type="InterPro" id="IPR009057">
    <property type="entry name" value="Homeodomain-like_sf"/>
</dbReference>
<keyword evidence="2" id="KW-0238">DNA-binding</keyword>
<dbReference type="PANTHER" id="PTHR47504:SF5">
    <property type="entry name" value="RIGHT ORIGIN-BINDING PROTEIN"/>
    <property type="match status" value="1"/>
</dbReference>
<evidence type="ECO:0000256" key="2">
    <source>
        <dbReference type="ARBA" id="ARBA00023125"/>
    </source>
</evidence>
<dbReference type="GO" id="GO:0043565">
    <property type="term" value="F:sequence-specific DNA binding"/>
    <property type="evidence" value="ECO:0007669"/>
    <property type="project" value="InterPro"/>
</dbReference>
<dbReference type="RefSeq" id="WP_250860565.1">
    <property type="nucleotide sequence ID" value="NZ_JAGSOJ010000004.1"/>
</dbReference>
<dbReference type="AlphaFoldDB" id="A0A9J6P5B7"/>
<dbReference type="EMBL" id="JAGSOJ010000004">
    <property type="protein sequence ID" value="MCM1991444.1"/>
    <property type="molecule type" value="Genomic_DNA"/>
</dbReference>
<dbReference type="InterPro" id="IPR010499">
    <property type="entry name" value="AraC_E-bd"/>
</dbReference>
<accession>A0A9J6P5B7</accession>
<organism evidence="5 6">
    <name type="scientific">Oceanirhabdus seepicola</name>
    <dbReference type="NCBI Taxonomy" id="2828781"/>
    <lineage>
        <taxon>Bacteria</taxon>
        <taxon>Bacillati</taxon>
        <taxon>Bacillota</taxon>
        <taxon>Clostridia</taxon>
        <taxon>Eubacteriales</taxon>
        <taxon>Clostridiaceae</taxon>
        <taxon>Oceanirhabdus</taxon>
    </lineage>
</organism>
<feature type="domain" description="HTH araC/xylS-type" evidence="4">
    <location>
        <begin position="8"/>
        <end position="106"/>
    </location>
</feature>
<evidence type="ECO:0000256" key="1">
    <source>
        <dbReference type="ARBA" id="ARBA00023015"/>
    </source>
</evidence>
<evidence type="ECO:0000259" key="4">
    <source>
        <dbReference type="PROSITE" id="PS01124"/>
    </source>
</evidence>
<dbReference type="Proteomes" id="UP001056429">
    <property type="component" value="Unassembled WGS sequence"/>
</dbReference>
<reference evidence="5" key="1">
    <citation type="journal article" date="2021" name="mSystems">
        <title>Bacteria and Archaea Synergistically Convert Glycine Betaine to Biogenic Methane in the Formosa Cold Seep of the South China Sea.</title>
        <authorList>
            <person name="Li L."/>
            <person name="Zhang W."/>
            <person name="Zhang S."/>
            <person name="Song L."/>
            <person name="Sun Q."/>
            <person name="Zhang H."/>
            <person name="Xiang H."/>
            <person name="Dong X."/>
        </authorList>
    </citation>
    <scope>NUCLEOTIDE SEQUENCE</scope>
    <source>
        <strain evidence="5">ZWT</strain>
    </source>
</reference>
<dbReference type="InterPro" id="IPR011256">
    <property type="entry name" value="Reg_factor_effector_dom_sf"/>
</dbReference>
<evidence type="ECO:0000256" key="3">
    <source>
        <dbReference type="ARBA" id="ARBA00023163"/>
    </source>
</evidence>
<dbReference type="SUPFAM" id="SSF46689">
    <property type="entry name" value="Homeodomain-like"/>
    <property type="match status" value="2"/>
</dbReference>
<dbReference type="PROSITE" id="PS01124">
    <property type="entry name" value="HTH_ARAC_FAMILY_2"/>
    <property type="match status" value="1"/>
</dbReference>
<dbReference type="InterPro" id="IPR050959">
    <property type="entry name" value="MarA-like"/>
</dbReference>
<dbReference type="Gene3D" id="3.20.80.10">
    <property type="entry name" value="Regulatory factor, effector binding domain"/>
    <property type="match status" value="1"/>
</dbReference>
<dbReference type="InterPro" id="IPR029442">
    <property type="entry name" value="GyrI-like"/>
</dbReference>
<gene>
    <name evidence="5" type="ORF">KDK92_17050</name>
</gene>
<dbReference type="SMART" id="SM00871">
    <property type="entry name" value="AraC_E_bind"/>
    <property type="match status" value="1"/>
</dbReference>
<evidence type="ECO:0000313" key="6">
    <source>
        <dbReference type="Proteomes" id="UP001056429"/>
    </source>
</evidence>
<dbReference type="SUPFAM" id="SSF55136">
    <property type="entry name" value="Probable bacterial effector-binding domain"/>
    <property type="match status" value="1"/>
</dbReference>
<dbReference type="PANTHER" id="PTHR47504">
    <property type="entry name" value="RIGHT ORIGIN-BINDING PROTEIN"/>
    <property type="match status" value="1"/>
</dbReference>